<dbReference type="SUPFAM" id="SSF53383">
    <property type="entry name" value="PLP-dependent transferases"/>
    <property type="match status" value="1"/>
</dbReference>
<protein>
    <recommendedName>
        <fullName evidence="8">alanine transaminase</fullName>
        <ecNumber evidence="8">2.6.1.2</ecNumber>
    </recommendedName>
</protein>
<accession>A0A2G8KG57</accession>
<dbReference type="InterPro" id="IPR045088">
    <property type="entry name" value="ALAT1/2-like"/>
</dbReference>
<comment type="similarity">
    <text evidence="7">Belongs to the class-I pyridoxal-phosphate-dependent aminotransferase family. Alanine aminotransferase subfamily.</text>
</comment>
<dbReference type="InterPro" id="IPR015424">
    <property type="entry name" value="PyrdxlP-dep_Trfase"/>
</dbReference>
<evidence type="ECO:0000259" key="10">
    <source>
        <dbReference type="Pfam" id="PF00155"/>
    </source>
</evidence>
<comment type="pathway">
    <text evidence="6">Amino-acid degradation; L-alanine degradation via transaminase pathway; pyruvate from L-alanine: step 1/1.</text>
</comment>
<evidence type="ECO:0000256" key="9">
    <source>
        <dbReference type="ARBA" id="ARBA00047412"/>
    </source>
</evidence>
<comment type="caution">
    <text evidence="11">The sequence shown here is derived from an EMBL/GenBank/DDBJ whole genome shotgun (WGS) entry which is preliminary data.</text>
</comment>
<dbReference type="FunFam" id="3.40.640.10:FF:000226">
    <property type="entry name" value="Alanine aminotransferase 2"/>
    <property type="match status" value="1"/>
</dbReference>
<proteinExistence type="inferred from homology"/>
<dbReference type="Proteomes" id="UP000230750">
    <property type="component" value="Unassembled WGS sequence"/>
</dbReference>
<dbReference type="Gene3D" id="3.40.640.10">
    <property type="entry name" value="Type I PLP-dependent aspartate aminotransferase-like (Major domain)"/>
    <property type="match status" value="1"/>
</dbReference>
<name>A0A2G8KG57_STIJA</name>
<dbReference type="GO" id="GO:0004021">
    <property type="term" value="F:L-alanine:2-oxoglutarate aminotransferase activity"/>
    <property type="evidence" value="ECO:0007669"/>
    <property type="project" value="UniProtKB-EC"/>
</dbReference>
<dbReference type="Gene3D" id="3.90.1150.10">
    <property type="entry name" value="Aspartate Aminotransferase, domain 1"/>
    <property type="match status" value="1"/>
</dbReference>
<keyword evidence="3 11" id="KW-0032">Aminotransferase</keyword>
<dbReference type="GO" id="GO:0030170">
    <property type="term" value="F:pyridoxal phosphate binding"/>
    <property type="evidence" value="ECO:0007669"/>
    <property type="project" value="InterPro"/>
</dbReference>
<evidence type="ECO:0000256" key="5">
    <source>
        <dbReference type="ARBA" id="ARBA00022898"/>
    </source>
</evidence>
<gene>
    <name evidence="11" type="ORF">BSL78_16175</name>
</gene>
<comment type="catalytic activity">
    <reaction evidence="9">
        <text>L-alanine + 2-oxoglutarate = pyruvate + L-glutamate</text>
        <dbReference type="Rhea" id="RHEA:19453"/>
        <dbReference type="ChEBI" id="CHEBI:15361"/>
        <dbReference type="ChEBI" id="CHEBI:16810"/>
        <dbReference type="ChEBI" id="CHEBI:29985"/>
        <dbReference type="ChEBI" id="CHEBI:57972"/>
        <dbReference type="EC" id="2.6.1.2"/>
    </reaction>
</comment>
<evidence type="ECO:0000256" key="8">
    <source>
        <dbReference type="ARBA" id="ARBA00026106"/>
    </source>
</evidence>
<dbReference type="CDD" id="cd00609">
    <property type="entry name" value="AAT_like"/>
    <property type="match status" value="1"/>
</dbReference>
<evidence type="ECO:0000313" key="12">
    <source>
        <dbReference type="Proteomes" id="UP000230750"/>
    </source>
</evidence>
<keyword evidence="4 11" id="KW-0808">Transferase</keyword>
<feature type="domain" description="Aminotransferase class I/classII large" evidence="10">
    <location>
        <begin position="7"/>
        <end position="338"/>
    </location>
</feature>
<dbReference type="UniPathway" id="UPA00528">
    <property type="reaction ID" value="UER00586"/>
</dbReference>
<comment type="cofactor">
    <cofactor evidence="1">
        <name>pyridoxal 5'-phosphate</name>
        <dbReference type="ChEBI" id="CHEBI:597326"/>
    </cofactor>
</comment>
<evidence type="ECO:0000256" key="1">
    <source>
        <dbReference type="ARBA" id="ARBA00001933"/>
    </source>
</evidence>
<reference evidence="11 12" key="1">
    <citation type="journal article" date="2017" name="PLoS Biol.">
        <title>The sea cucumber genome provides insights into morphological evolution and visceral regeneration.</title>
        <authorList>
            <person name="Zhang X."/>
            <person name="Sun L."/>
            <person name="Yuan J."/>
            <person name="Sun Y."/>
            <person name="Gao Y."/>
            <person name="Zhang L."/>
            <person name="Li S."/>
            <person name="Dai H."/>
            <person name="Hamel J.F."/>
            <person name="Liu C."/>
            <person name="Yu Y."/>
            <person name="Liu S."/>
            <person name="Lin W."/>
            <person name="Guo K."/>
            <person name="Jin S."/>
            <person name="Xu P."/>
            <person name="Storey K.B."/>
            <person name="Huan P."/>
            <person name="Zhang T."/>
            <person name="Zhou Y."/>
            <person name="Zhang J."/>
            <person name="Lin C."/>
            <person name="Li X."/>
            <person name="Xing L."/>
            <person name="Huo D."/>
            <person name="Sun M."/>
            <person name="Wang L."/>
            <person name="Mercier A."/>
            <person name="Li F."/>
            <person name="Yang H."/>
            <person name="Xiang J."/>
        </authorList>
    </citation>
    <scope>NUCLEOTIDE SEQUENCE [LARGE SCALE GENOMIC DNA]</scope>
    <source>
        <strain evidence="11">Shaxun</strain>
        <tissue evidence="11">Muscle</tissue>
    </source>
</reference>
<evidence type="ECO:0000313" key="11">
    <source>
        <dbReference type="EMBL" id="PIK46981.1"/>
    </source>
</evidence>
<organism evidence="11 12">
    <name type="scientific">Stichopus japonicus</name>
    <name type="common">Sea cucumber</name>
    <dbReference type="NCBI Taxonomy" id="307972"/>
    <lineage>
        <taxon>Eukaryota</taxon>
        <taxon>Metazoa</taxon>
        <taxon>Echinodermata</taxon>
        <taxon>Eleutherozoa</taxon>
        <taxon>Echinozoa</taxon>
        <taxon>Holothuroidea</taxon>
        <taxon>Aspidochirotacea</taxon>
        <taxon>Aspidochirotida</taxon>
        <taxon>Stichopodidae</taxon>
        <taxon>Apostichopus</taxon>
    </lineage>
</organism>
<evidence type="ECO:0000256" key="4">
    <source>
        <dbReference type="ARBA" id="ARBA00022679"/>
    </source>
</evidence>
<dbReference type="GO" id="GO:0042853">
    <property type="term" value="P:L-alanine catabolic process"/>
    <property type="evidence" value="ECO:0007669"/>
    <property type="project" value="UniProtKB-UniPathway"/>
</dbReference>
<dbReference type="InterPro" id="IPR015421">
    <property type="entry name" value="PyrdxlP-dep_Trfase_major"/>
</dbReference>
<evidence type="ECO:0000256" key="2">
    <source>
        <dbReference type="ARBA" id="ARBA00011738"/>
    </source>
</evidence>
<dbReference type="EC" id="2.6.1.2" evidence="8"/>
<dbReference type="InterPro" id="IPR015422">
    <property type="entry name" value="PyrdxlP-dep_Trfase_small"/>
</dbReference>
<dbReference type="OrthoDB" id="1732682at2759"/>
<dbReference type="InterPro" id="IPR004839">
    <property type="entry name" value="Aminotransferase_I/II_large"/>
</dbReference>
<dbReference type="Pfam" id="PF00155">
    <property type="entry name" value="Aminotran_1_2"/>
    <property type="match status" value="1"/>
</dbReference>
<comment type="subunit">
    <text evidence="2">Homodimer.</text>
</comment>
<evidence type="ECO:0000256" key="7">
    <source>
        <dbReference type="ARBA" id="ARBA00025785"/>
    </source>
</evidence>
<dbReference type="EMBL" id="MRZV01000609">
    <property type="protein sequence ID" value="PIK46981.1"/>
    <property type="molecule type" value="Genomic_DNA"/>
</dbReference>
<keyword evidence="5" id="KW-0663">Pyridoxal phosphate</keyword>
<keyword evidence="12" id="KW-1185">Reference proteome</keyword>
<dbReference type="PANTHER" id="PTHR11751:SF29">
    <property type="entry name" value="ALANINE TRANSAMINASE"/>
    <property type="match status" value="1"/>
</dbReference>
<dbReference type="STRING" id="307972.A0A2G8KG57"/>
<dbReference type="AlphaFoldDB" id="A0A2G8KG57"/>
<dbReference type="PANTHER" id="PTHR11751">
    <property type="entry name" value="ALANINE AMINOTRANSFERASE"/>
    <property type="match status" value="1"/>
</dbReference>
<evidence type="ECO:0000256" key="3">
    <source>
        <dbReference type="ARBA" id="ARBA00022576"/>
    </source>
</evidence>
<dbReference type="FunFam" id="3.90.1150.10:FF:000151">
    <property type="entry name" value="Alanine aminotransferase 2"/>
    <property type="match status" value="1"/>
</dbReference>
<sequence>MGEFPQPNNIMLSAGASEAIRAVVKLLVSGEGKDRAGIMIPIPQYPLYSATLSEFDAVQINYFLNEDADWSLGTEELQRSIDEARKHCNPRAICIINPGNPTGQVLSRQNIEEIIKFAHKERLFICADEVYQDNVYAKGAEFHSFKKVLTEMGDQYADQELASFHSTSKGFMGECGMRGGYCELVNVDPGIQAQLFKLVSAKLCPTVTGQAVMDVVVNPPQKGEPSYDLFMEEKSFVLSTLAEKAKLVADGFNSVEGVTCNTVMGAMYSFPQIHLPKKAIEAAKKQNLSPDAFYATHFLEEAGVCIVPGSGFGQREGTFHFRMTILPPVDKIKEVMDRFKKFHTKFMETYSD</sequence>
<evidence type="ECO:0000256" key="6">
    <source>
        <dbReference type="ARBA" id="ARBA00025708"/>
    </source>
</evidence>